<keyword evidence="11" id="KW-0106">Calcium</keyword>
<sequence>MHPFAYSQLDYNFYDRSCPRLSTIVRYNLWAAIRNDSRMAASLLRMHFHDCIVNVTVLSSTSLSPLKN</sequence>
<evidence type="ECO:0000256" key="1">
    <source>
        <dbReference type="ARBA" id="ARBA00000189"/>
    </source>
</evidence>
<dbReference type="PROSITE" id="PS00436">
    <property type="entry name" value="PEROXIDASE_2"/>
    <property type="match status" value="1"/>
</dbReference>
<keyword evidence="16" id="KW-1185">Reference proteome</keyword>
<dbReference type="InterPro" id="IPR019794">
    <property type="entry name" value="Peroxidases_AS"/>
</dbReference>
<dbReference type="EC" id="1.11.1.7" evidence="4"/>
<dbReference type="GO" id="GO:0020037">
    <property type="term" value="F:heme binding"/>
    <property type="evidence" value="ECO:0007669"/>
    <property type="project" value="InterPro"/>
</dbReference>
<dbReference type="AlphaFoldDB" id="A0A314ZIZ0"/>
<protein>
    <recommendedName>
        <fullName evidence="4">peroxidase</fullName>
        <ecNumber evidence="4">1.11.1.7</ecNumber>
    </recommendedName>
</protein>
<dbReference type="GO" id="GO:0140825">
    <property type="term" value="F:lactoperoxidase activity"/>
    <property type="evidence" value="ECO:0007669"/>
    <property type="project" value="UniProtKB-EC"/>
</dbReference>
<dbReference type="PANTHER" id="PTHR31388:SF34">
    <property type="entry name" value="PEROXIDASE 10"/>
    <property type="match status" value="1"/>
</dbReference>
<dbReference type="STRING" id="2094558.A0A314ZIZ0"/>
<dbReference type="PROSITE" id="PS50873">
    <property type="entry name" value="PEROXIDASE_4"/>
    <property type="match status" value="1"/>
</dbReference>
<comment type="function">
    <text evidence="3">Removal of H(2)O(2), oxidation of toxic reductants, biosynthesis and degradation of lignin, suberization, auxin catabolism, response to environmental stresses such as wounding, pathogen attack and oxidative stress. These functions might be dependent on each isozyme/isoform in each plant tissue.</text>
</comment>
<evidence type="ECO:0000256" key="5">
    <source>
        <dbReference type="ARBA" id="ARBA00022559"/>
    </source>
</evidence>
<dbReference type="PRINTS" id="PR00461">
    <property type="entry name" value="PLPEROXIDASE"/>
</dbReference>
<dbReference type="Pfam" id="PF00141">
    <property type="entry name" value="peroxidase"/>
    <property type="match status" value="1"/>
</dbReference>
<feature type="domain" description="Plant heme peroxidase family profile" evidence="14">
    <location>
        <begin position="8"/>
        <end position="54"/>
    </location>
</feature>
<evidence type="ECO:0000256" key="10">
    <source>
        <dbReference type="PIRSR" id="PIRSR600823-1"/>
    </source>
</evidence>
<keyword evidence="6" id="KW-0349">Heme</keyword>
<keyword evidence="7 11" id="KW-0479">Metal-binding</keyword>
<feature type="binding site" evidence="11">
    <location>
        <position position="53"/>
    </location>
    <ligand>
        <name>Ca(2+)</name>
        <dbReference type="ChEBI" id="CHEBI:29108"/>
        <label>1</label>
    </ligand>
</feature>
<feature type="binding site" evidence="11">
    <location>
        <position position="50"/>
    </location>
    <ligand>
        <name>Ca(2+)</name>
        <dbReference type="ChEBI" id="CHEBI:29108"/>
        <label>1</label>
    </ligand>
</feature>
<proteinExistence type="inferred from homology"/>
<reference evidence="15 16" key="1">
    <citation type="submission" date="2018-02" db="EMBL/GenBank/DDBJ databases">
        <title>Draft genome of wild Prunus yedoensis var. nudiflora.</title>
        <authorList>
            <person name="Baek S."/>
            <person name="Kim J.-H."/>
            <person name="Choi K."/>
            <person name="Kim G.-B."/>
            <person name="Cho A."/>
            <person name="Jang H."/>
            <person name="Shin C.-H."/>
            <person name="Yu H.-J."/>
            <person name="Mun J.-H."/>
        </authorList>
    </citation>
    <scope>NUCLEOTIDE SEQUENCE [LARGE SCALE GENOMIC DNA]</scope>
    <source>
        <strain evidence="16">cv. Jeju island</strain>
        <tissue evidence="15">Leaf</tissue>
    </source>
</reference>
<evidence type="ECO:0000256" key="8">
    <source>
        <dbReference type="ARBA" id="ARBA00023002"/>
    </source>
</evidence>
<dbReference type="EMBL" id="PJQY01001517">
    <property type="protein sequence ID" value="PQQ01936.1"/>
    <property type="molecule type" value="Genomic_DNA"/>
</dbReference>
<comment type="caution">
    <text evidence="15">The sequence shown here is derived from an EMBL/GenBank/DDBJ whole genome shotgun (WGS) entry which is preliminary data.</text>
</comment>
<comment type="cofactor">
    <cofactor evidence="11">
        <name>Ca(2+)</name>
        <dbReference type="ChEBI" id="CHEBI:29108"/>
    </cofactor>
    <text evidence="11">Binds 2 calcium ions per subunit.</text>
</comment>
<keyword evidence="5 15" id="KW-0575">Peroxidase</keyword>
<comment type="catalytic activity">
    <reaction evidence="1">
        <text>2 a phenolic donor + H2O2 = 2 a phenolic radical donor + 2 H2O</text>
        <dbReference type="Rhea" id="RHEA:56136"/>
        <dbReference type="ChEBI" id="CHEBI:15377"/>
        <dbReference type="ChEBI" id="CHEBI:16240"/>
        <dbReference type="ChEBI" id="CHEBI:139520"/>
        <dbReference type="ChEBI" id="CHEBI:139521"/>
        <dbReference type="EC" id="1.11.1.7"/>
    </reaction>
</comment>
<dbReference type="Proteomes" id="UP000250321">
    <property type="component" value="Unassembled WGS sequence"/>
</dbReference>
<comment type="cofactor">
    <cofactor evidence="2">
        <name>heme b</name>
        <dbReference type="ChEBI" id="CHEBI:60344"/>
    </cofactor>
</comment>
<dbReference type="InterPro" id="IPR010255">
    <property type="entry name" value="Haem_peroxidase_sf"/>
</dbReference>
<evidence type="ECO:0000256" key="3">
    <source>
        <dbReference type="ARBA" id="ARBA00002322"/>
    </source>
</evidence>
<dbReference type="SUPFAM" id="SSF48113">
    <property type="entry name" value="Heme-dependent peroxidases"/>
    <property type="match status" value="1"/>
</dbReference>
<evidence type="ECO:0000256" key="11">
    <source>
        <dbReference type="PIRSR" id="PIRSR600823-3"/>
    </source>
</evidence>
<keyword evidence="9" id="KW-0408">Iron</keyword>
<evidence type="ECO:0000256" key="12">
    <source>
        <dbReference type="PIRSR" id="PIRSR600823-4"/>
    </source>
</evidence>
<name>A0A314ZIZ0_PRUYE</name>
<dbReference type="InterPro" id="IPR002016">
    <property type="entry name" value="Haem_peroxidase"/>
</dbReference>
<evidence type="ECO:0000256" key="4">
    <source>
        <dbReference type="ARBA" id="ARBA00012313"/>
    </source>
</evidence>
<dbReference type="OrthoDB" id="2113341at2759"/>
<feature type="site" description="Transition state stabilizer" evidence="12">
    <location>
        <position position="45"/>
    </location>
</feature>
<dbReference type="PANTHER" id="PTHR31388">
    <property type="entry name" value="PEROXIDASE 72-RELATED"/>
    <property type="match status" value="1"/>
</dbReference>
<comment type="similarity">
    <text evidence="13">Belongs to the peroxidase family.</text>
</comment>
<evidence type="ECO:0000313" key="15">
    <source>
        <dbReference type="EMBL" id="PQQ01936.1"/>
    </source>
</evidence>
<dbReference type="GO" id="GO:0006979">
    <property type="term" value="P:response to oxidative stress"/>
    <property type="evidence" value="ECO:0007669"/>
    <property type="project" value="InterPro"/>
</dbReference>
<evidence type="ECO:0000256" key="13">
    <source>
        <dbReference type="RuleBase" id="RU004241"/>
    </source>
</evidence>
<feature type="active site" description="Proton acceptor" evidence="10">
    <location>
        <position position="49"/>
    </location>
</feature>
<keyword evidence="8" id="KW-0560">Oxidoreductase</keyword>
<accession>A0A314ZIZ0</accession>
<evidence type="ECO:0000256" key="7">
    <source>
        <dbReference type="ARBA" id="ARBA00022723"/>
    </source>
</evidence>
<dbReference type="Gene3D" id="1.10.520.10">
    <property type="match status" value="1"/>
</dbReference>
<organism evidence="15 16">
    <name type="scientific">Prunus yedoensis var. nudiflora</name>
    <dbReference type="NCBI Taxonomy" id="2094558"/>
    <lineage>
        <taxon>Eukaryota</taxon>
        <taxon>Viridiplantae</taxon>
        <taxon>Streptophyta</taxon>
        <taxon>Embryophyta</taxon>
        <taxon>Tracheophyta</taxon>
        <taxon>Spermatophyta</taxon>
        <taxon>Magnoliopsida</taxon>
        <taxon>eudicotyledons</taxon>
        <taxon>Gunneridae</taxon>
        <taxon>Pentapetalae</taxon>
        <taxon>rosids</taxon>
        <taxon>fabids</taxon>
        <taxon>Rosales</taxon>
        <taxon>Rosaceae</taxon>
        <taxon>Amygdaloideae</taxon>
        <taxon>Amygdaleae</taxon>
        <taxon>Prunus</taxon>
    </lineage>
</organism>
<gene>
    <name evidence="15" type="ORF">Pyn_28356</name>
</gene>
<dbReference type="InterPro" id="IPR000823">
    <property type="entry name" value="Peroxidase_pln"/>
</dbReference>
<evidence type="ECO:0000259" key="14">
    <source>
        <dbReference type="PROSITE" id="PS50873"/>
    </source>
</evidence>
<evidence type="ECO:0000256" key="2">
    <source>
        <dbReference type="ARBA" id="ARBA00001970"/>
    </source>
</evidence>
<dbReference type="GO" id="GO:0046872">
    <property type="term" value="F:metal ion binding"/>
    <property type="evidence" value="ECO:0007669"/>
    <property type="project" value="UniProtKB-KW"/>
</dbReference>
<evidence type="ECO:0000256" key="9">
    <source>
        <dbReference type="ARBA" id="ARBA00023004"/>
    </source>
</evidence>
<evidence type="ECO:0000256" key="6">
    <source>
        <dbReference type="ARBA" id="ARBA00022617"/>
    </source>
</evidence>
<evidence type="ECO:0000313" key="16">
    <source>
        <dbReference type="Proteomes" id="UP000250321"/>
    </source>
</evidence>